<dbReference type="Pfam" id="PF00076">
    <property type="entry name" value="RRM_1"/>
    <property type="match status" value="1"/>
</dbReference>
<gene>
    <name evidence="14" type="primary">AlNc14C223G9164</name>
    <name evidence="14" type="ORF">ALNC14_102840</name>
</gene>
<dbReference type="PROSITE" id="PS01358">
    <property type="entry name" value="ZF_RANBP2_1"/>
    <property type="match status" value="1"/>
</dbReference>
<evidence type="ECO:0000256" key="4">
    <source>
        <dbReference type="ARBA" id="ARBA00022771"/>
    </source>
</evidence>
<sequence>MVWLDERLEVYQTTGEHRGFAFAEFGTLEDAVSVFHAFANEPLFLDHRPISFAYTENYRSNRLANETGIRGVPRLDWICEQCHVNNFARRVSCFKCAAMKPENPVEIPQIHYQQPVPPARSFGSFDEMNECETPSNVLVARMLPSEADEGALQVAFASFSGIQDIRLVRDRLSSQSRGFAFIEFVDVECAAAALKAAGNGRILVLDTAIRLAFAREGYHYRVHGNALPVSTTHRSNSIAAIALEQAQWALANGYASQQPSSTDDTPPLQNVTGDDVCDFLDQAAAAARPHIEEPRKPWPIAFEKGGGGYIFAKEYGLYYDTDSMCYFDPQAKLYYNVYTGCYYTYKNDDEFEPFLPPLPIDDAVFTGKEGSLKDVIEAKSIQKPVMKLSFAKTALKTKPLHSFSNLVQIDSKHLAPSVVQETPNRKRKHAKEIARWSQVQKACNVVQSEPENVDPSTQSNESIVHALADVPTEAPICLLCRRKFKSITQLRKHETLSELHKENLAKAKEHKDAISAQMQLIEMEERKAKKHQSGRIESNPTPIAISKERTEPKSDALESGIGGKMLKMMGWKKGRGLGKDGKGITTIINPTPFSDAKAGLGSMTGKTVTDVSGATYREKIQISARARFEAASRE</sequence>
<dbReference type="InterPro" id="IPR000467">
    <property type="entry name" value="G_patch_dom"/>
</dbReference>
<keyword evidence="6 8" id="KW-0694">RNA-binding</keyword>
<dbReference type="HOGENOM" id="CLU_011731_0_0_1"/>
<evidence type="ECO:0000259" key="13">
    <source>
        <dbReference type="PROSITE" id="PS50199"/>
    </source>
</evidence>
<feature type="region of interest" description="Disordered" evidence="10">
    <location>
        <begin position="527"/>
        <end position="559"/>
    </location>
</feature>
<dbReference type="GO" id="GO:0003723">
    <property type="term" value="F:RNA binding"/>
    <property type="evidence" value="ECO:0007669"/>
    <property type="project" value="UniProtKB-UniRule"/>
</dbReference>
<evidence type="ECO:0000256" key="6">
    <source>
        <dbReference type="ARBA" id="ARBA00022884"/>
    </source>
</evidence>
<feature type="compositionally biased region" description="Basic and acidic residues" evidence="10">
    <location>
        <begin position="546"/>
        <end position="556"/>
    </location>
</feature>
<dbReference type="GO" id="GO:0000398">
    <property type="term" value="P:mRNA splicing, via spliceosome"/>
    <property type="evidence" value="ECO:0007669"/>
    <property type="project" value="TreeGrafter"/>
</dbReference>
<feature type="domain" description="RRM" evidence="11">
    <location>
        <begin position="136"/>
        <end position="216"/>
    </location>
</feature>
<evidence type="ECO:0000256" key="1">
    <source>
        <dbReference type="ARBA" id="ARBA00004123"/>
    </source>
</evidence>
<dbReference type="InterPro" id="IPR036443">
    <property type="entry name" value="Znf_RanBP2_sf"/>
</dbReference>
<dbReference type="InterPro" id="IPR035979">
    <property type="entry name" value="RBD_domain_sf"/>
</dbReference>
<dbReference type="Gene3D" id="3.30.70.330">
    <property type="match status" value="1"/>
</dbReference>
<accession>F0WS22</accession>
<reference evidence="14" key="2">
    <citation type="submission" date="2011-02" db="EMBL/GenBank/DDBJ databases">
        <authorList>
            <person name="MacLean D."/>
        </authorList>
    </citation>
    <scope>NUCLEOTIDE SEQUENCE</scope>
</reference>
<dbReference type="InterPro" id="IPR000504">
    <property type="entry name" value="RRM_dom"/>
</dbReference>
<keyword evidence="2" id="KW-0479">Metal-binding</keyword>
<dbReference type="InterPro" id="IPR001876">
    <property type="entry name" value="Znf_RanBP2"/>
</dbReference>
<dbReference type="CDD" id="cd16074">
    <property type="entry name" value="OCRE"/>
    <property type="match status" value="1"/>
</dbReference>
<evidence type="ECO:0000259" key="12">
    <source>
        <dbReference type="PROSITE" id="PS50174"/>
    </source>
</evidence>
<dbReference type="SMART" id="SM00443">
    <property type="entry name" value="G_patch"/>
    <property type="match status" value="1"/>
</dbReference>
<protein>
    <submittedName>
        <fullName evidence="14">Uncharacterized protein AlNc14C223G9164</fullName>
    </submittedName>
</protein>
<keyword evidence="5" id="KW-0862">Zinc</keyword>
<dbReference type="InterPro" id="IPR012677">
    <property type="entry name" value="Nucleotide-bd_a/b_plait_sf"/>
</dbReference>
<keyword evidence="3" id="KW-0677">Repeat</keyword>
<dbReference type="SUPFAM" id="SSF90209">
    <property type="entry name" value="Ran binding protein zinc finger-like"/>
    <property type="match status" value="1"/>
</dbReference>
<proteinExistence type="predicted"/>
<dbReference type="PANTHER" id="PTHR13948">
    <property type="entry name" value="RNA-BINDING PROTEIN"/>
    <property type="match status" value="1"/>
</dbReference>
<evidence type="ECO:0000256" key="5">
    <source>
        <dbReference type="ARBA" id="ARBA00022833"/>
    </source>
</evidence>
<name>F0WS22_9STRA</name>
<evidence type="ECO:0000256" key="8">
    <source>
        <dbReference type="PROSITE-ProRule" id="PRU00176"/>
    </source>
</evidence>
<feature type="domain" description="G-patch" evidence="12">
    <location>
        <begin position="558"/>
        <end position="605"/>
    </location>
</feature>
<dbReference type="PANTHER" id="PTHR13948:SF3">
    <property type="entry name" value="FI21118P1"/>
    <property type="match status" value="1"/>
</dbReference>
<dbReference type="GO" id="GO:0005634">
    <property type="term" value="C:nucleus"/>
    <property type="evidence" value="ECO:0007669"/>
    <property type="project" value="UniProtKB-SubCell"/>
</dbReference>
<evidence type="ECO:0000256" key="7">
    <source>
        <dbReference type="ARBA" id="ARBA00023242"/>
    </source>
</evidence>
<evidence type="ECO:0000256" key="10">
    <source>
        <dbReference type="SAM" id="MobiDB-lite"/>
    </source>
</evidence>
<dbReference type="Pfam" id="PF01585">
    <property type="entry name" value="G-patch"/>
    <property type="match status" value="1"/>
</dbReference>
<comment type="subcellular location">
    <subcellularLocation>
        <location evidence="1">Nucleus</location>
    </subcellularLocation>
</comment>
<dbReference type="SMART" id="SM00547">
    <property type="entry name" value="ZnF_RBZ"/>
    <property type="match status" value="1"/>
</dbReference>
<keyword evidence="4 9" id="KW-0863">Zinc-finger</keyword>
<dbReference type="AlphaFoldDB" id="F0WS22"/>
<organism evidence="14">
    <name type="scientific">Albugo laibachii Nc14</name>
    <dbReference type="NCBI Taxonomy" id="890382"/>
    <lineage>
        <taxon>Eukaryota</taxon>
        <taxon>Sar</taxon>
        <taxon>Stramenopiles</taxon>
        <taxon>Oomycota</taxon>
        <taxon>Peronosporomycetes</taxon>
        <taxon>Albuginales</taxon>
        <taxon>Albuginaceae</taxon>
        <taxon>Albugo</taxon>
    </lineage>
</organism>
<dbReference type="EMBL" id="FR824268">
    <property type="protein sequence ID" value="CCA24140.1"/>
    <property type="molecule type" value="Genomic_DNA"/>
</dbReference>
<dbReference type="GO" id="GO:0008270">
    <property type="term" value="F:zinc ion binding"/>
    <property type="evidence" value="ECO:0007669"/>
    <property type="project" value="UniProtKB-KW"/>
</dbReference>
<evidence type="ECO:0000256" key="3">
    <source>
        <dbReference type="ARBA" id="ARBA00022737"/>
    </source>
</evidence>
<evidence type="ECO:0000259" key="11">
    <source>
        <dbReference type="PROSITE" id="PS50102"/>
    </source>
</evidence>
<dbReference type="SMART" id="SM00360">
    <property type="entry name" value="RRM"/>
    <property type="match status" value="1"/>
</dbReference>
<reference evidence="14" key="1">
    <citation type="journal article" date="2011" name="PLoS Biol.">
        <title>Gene gain and loss during evolution of obligate parasitism in the white rust pathogen of Arabidopsis thaliana.</title>
        <authorList>
            <person name="Kemen E."/>
            <person name="Gardiner A."/>
            <person name="Schultz-Larsen T."/>
            <person name="Kemen A.C."/>
            <person name="Balmuth A.L."/>
            <person name="Robert-Seilaniantz A."/>
            <person name="Bailey K."/>
            <person name="Holub E."/>
            <person name="Studholme D.J."/>
            <person name="Maclean D."/>
            <person name="Jones J.D."/>
        </authorList>
    </citation>
    <scope>NUCLEOTIDE SEQUENCE</scope>
</reference>
<evidence type="ECO:0000256" key="2">
    <source>
        <dbReference type="ARBA" id="ARBA00022723"/>
    </source>
</evidence>
<dbReference type="SUPFAM" id="SSF54928">
    <property type="entry name" value="RNA-binding domain, RBD"/>
    <property type="match status" value="1"/>
</dbReference>
<dbReference type="Gene3D" id="4.10.1060.10">
    <property type="entry name" value="Zinc finger, RanBP2-type"/>
    <property type="match status" value="1"/>
</dbReference>
<dbReference type="PROSITE" id="PS50102">
    <property type="entry name" value="RRM"/>
    <property type="match status" value="1"/>
</dbReference>
<feature type="domain" description="RanBP2-type" evidence="13">
    <location>
        <begin position="66"/>
        <end position="102"/>
    </location>
</feature>
<evidence type="ECO:0000313" key="14">
    <source>
        <dbReference type="EMBL" id="CCA24140.1"/>
    </source>
</evidence>
<dbReference type="PROSITE" id="PS50174">
    <property type="entry name" value="G_PATCH"/>
    <property type="match status" value="1"/>
</dbReference>
<evidence type="ECO:0000256" key="9">
    <source>
        <dbReference type="PROSITE-ProRule" id="PRU00322"/>
    </source>
</evidence>
<dbReference type="PROSITE" id="PS50199">
    <property type="entry name" value="ZF_RANBP2_2"/>
    <property type="match status" value="1"/>
</dbReference>
<keyword evidence="7" id="KW-0539">Nucleus</keyword>